<keyword evidence="2" id="KW-1185">Reference proteome</keyword>
<reference evidence="1" key="1">
    <citation type="submission" date="2022-08" db="UniProtKB">
        <authorList>
            <consortium name="EnsemblMetazoa"/>
        </authorList>
    </citation>
    <scope>IDENTIFICATION</scope>
    <source>
        <strain evidence="1">05x7-T-G4-1.051#20</strain>
    </source>
</reference>
<name>A0A8W8KQX8_MAGGI</name>
<organism evidence="1 2">
    <name type="scientific">Magallana gigas</name>
    <name type="common">Pacific oyster</name>
    <name type="synonym">Crassostrea gigas</name>
    <dbReference type="NCBI Taxonomy" id="29159"/>
    <lineage>
        <taxon>Eukaryota</taxon>
        <taxon>Metazoa</taxon>
        <taxon>Spiralia</taxon>
        <taxon>Lophotrochozoa</taxon>
        <taxon>Mollusca</taxon>
        <taxon>Bivalvia</taxon>
        <taxon>Autobranchia</taxon>
        <taxon>Pteriomorphia</taxon>
        <taxon>Ostreida</taxon>
        <taxon>Ostreoidea</taxon>
        <taxon>Ostreidae</taxon>
        <taxon>Magallana</taxon>
    </lineage>
</organism>
<dbReference type="EnsemblMetazoa" id="G24916.1">
    <property type="protein sequence ID" value="G24916.1:cds"/>
    <property type="gene ID" value="G24916"/>
</dbReference>
<accession>A0A8W8KQX8</accession>
<protein>
    <submittedName>
        <fullName evidence="1">Uncharacterized protein</fullName>
    </submittedName>
</protein>
<dbReference type="Proteomes" id="UP000005408">
    <property type="component" value="Unassembled WGS sequence"/>
</dbReference>
<dbReference type="AlphaFoldDB" id="A0A8W8KQX8"/>
<proteinExistence type="predicted"/>
<evidence type="ECO:0000313" key="1">
    <source>
        <dbReference type="EnsemblMetazoa" id="G24916.1:cds"/>
    </source>
</evidence>
<sequence>MGIRCLIKLHVCFEKLPDDKNPSDTISYKGMGKYFCTMKYEECSNSSTQTRKRICFCYNNRSTCYLVSKQLLEWNE</sequence>
<evidence type="ECO:0000313" key="2">
    <source>
        <dbReference type="Proteomes" id="UP000005408"/>
    </source>
</evidence>